<geneLocation type="plasmid" evidence="3 4">
    <name>pAS9A-2</name>
</geneLocation>
<reference evidence="3 4" key="1">
    <citation type="journal article" date="2011" name="J. Bacteriol.">
        <title>Complete genome sequence of Amycolicicoccus subflavus DQS3-9A1T, an actinomycete isolated from crude oil-polluted soil.</title>
        <authorList>
            <person name="Cai M."/>
            <person name="Chen W.M."/>
            <person name="Nie Y."/>
            <person name="Chi C.Q."/>
            <person name="Wang Y.N."/>
            <person name="Tang Y.Q."/>
            <person name="Li G.Y."/>
            <person name="Wu X.L."/>
        </authorList>
    </citation>
    <scope>NUCLEOTIDE SEQUENCE [LARGE SCALE GENOMIC DNA]</scope>
    <source>
        <strain evidence="4">DSM 45089 / DQS3-9A1</strain>
        <plasmid evidence="3 4">pAS9A-2</plasmid>
    </source>
</reference>
<dbReference type="HOGENOM" id="CLU_021240_2_0_11"/>
<dbReference type="KEGG" id="asd:AS9A_P20118"/>
<evidence type="ECO:0000259" key="2">
    <source>
        <dbReference type="Pfam" id="PF20469"/>
    </source>
</evidence>
<dbReference type="EMBL" id="CP002788">
    <property type="protein sequence ID" value="AEF43162.1"/>
    <property type="molecule type" value="Genomic_DNA"/>
</dbReference>
<evidence type="ECO:0000313" key="3">
    <source>
        <dbReference type="EMBL" id="AEF43162.1"/>
    </source>
</evidence>
<dbReference type="Gene3D" id="3.40.50.300">
    <property type="entry name" value="P-loop containing nucleotide triphosphate hydrolases"/>
    <property type="match status" value="2"/>
</dbReference>
<dbReference type="InterPro" id="IPR051396">
    <property type="entry name" value="Bact_Antivir_Def_Nuclease"/>
</dbReference>
<keyword evidence="3" id="KW-0378">Hydrolase</keyword>
<keyword evidence="3" id="KW-0614">Plasmid</keyword>
<dbReference type="SUPFAM" id="SSF52540">
    <property type="entry name" value="P-loop containing nucleoside triphosphate hydrolases"/>
    <property type="match status" value="1"/>
</dbReference>
<feature type="domain" description="Endonuclease GajA/Old nuclease/RecF-like AAA" evidence="1">
    <location>
        <begin position="2"/>
        <end position="49"/>
    </location>
</feature>
<dbReference type="InterPro" id="IPR027417">
    <property type="entry name" value="P-loop_NTPase"/>
</dbReference>
<keyword evidence="4" id="KW-1185">Reference proteome</keyword>
<protein>
    <submittedName>
        <fullName evidence="3">Conserved hypothethical protein, nucleoside triphosphate hydrolase domain protein</fullName>
    </submittedName>
</protein>
<feature type="domain" description="Endonuclease GajA/Old nuclease/RecF-like AAA" evidence="1">
    <location>
        <begin position="231"/>
        <end position="333"/>
    </location>
</feature>
<sequence>MSRIAVKNFRNLVDIDVPLTRHTVIVGENRSGKSNLLHAMRLVLDNTLSGDHRRLRPEDFWDGLTTADGDPTASGETVEVSLDVTNFEDEASVVATLGDALVTGSPLTARLTYRWEPDPLVNEDVVYRARLYGGLDEQPISSGDVRDRLITVFMHALRDVESDVKSWRRSPLRALLEAASQNAAPADLENVHKAMKAANDSLNNLGPLVTLSNDISASTAAAVGANQGLEATLAAAPPDPRRLIRAMQLFVDGNAQRQLTGTSLGALNVLYFSLLELQLKQRLESSEVAHVLLAIEEPEAHLHPHLQRLLFKHLQQDDVNRSTIVTTHSPHIASATSARNLVMLRATPDGTVAHAAAEADLTQDEWDDIDRYLDATRSELVFARRVLLVEGVAEQLMVPSLARTIDVDLDKVGISVCAIGGTHFTAYIKLCKALGIPWAVLTDGDPTIKVTGARRKQLLEQGIGADTDAIFVGATTFEHDIIVASDSNRSAIVAVLTDLLDDTEDIRTVKTWEQATPEVKEFLDMISTIGGKGRFAQRLANTQLSPPAHLAAALKYLLEQ</sequence>
<dbReference type="CDD" id="cd01026">
    <property type="entry name" value="TOPRIM_OLD"/>
    <property type="match status" value="1"/>
</dbReference>
<dbReference type="InterPro" id="IPR041685">
    <property type="entry name" value="AAA_GajA/Old/RecF-like"/>
</dbReference>
<accession>F6ESP1</accession>
<organism evidence="3 4">
    <name type="scientific">Hoyosella subflava (strain DSM 45089 / JCM 17490 / NBRC 109087 / DQS3-9A1)</name>
    <name type="common">Amycolicicoccus subflavus</name>
    <dbReference type="NCBI Taxonomy" id="443218"/>
    <lineage>
        <taxon>Bacteria</taxon>
        <taxon>Bacillati</taxon>
        <taxon>Actinomycetota</taxon>
        <taxon>Actinomycetes</taxon>
        <taxon>Mycobacteriales</taxon>
        <taxon>Hoyosellaceae</taxon>
        <taxon>Hoyosella</taxon>
    </lineage>
</organism>
<dbReference type="GO" id="GO:0016787">
    <property type="term" value="F:hydrolase activity"/>
    <property type="evidence" value="ECO:0007669"/>
    <property type="project" value="UniProtKB-KW"/>
</dbReference>
<dbReference type="PANTHER" id="PTHR43581">
    <property type="entry name" value="ATP/GTP PHOSPHATASE"/>
    <property type="match status" value="1"/>
</dbReference>
<dbReference type="Pfam" id="PF20469">
    <property type="entry name" value="OLD-like_TOPRIM"/>
    <property type="match status" value="1"/>
</dbReference>
<dbReference type="Proteomes" id="UP000009235">
    <property type="component" value="Plasmid pAS9A-2"/>
</dbReference>
<proteinExistence type="predicted"/>
<evidence type="ECO:0000259" key="1">
    <source>
        <dbReference type="Pfam" id="PF13175"/>
    </source>
</evidence>
<feature type="domain" description="OLD protein-like TOPRIM" evidence="2">
    <location>
        <begin position="382"/>
        <end position="445"/>
    </location>
</feature>
<evidence type="ECO:0000313" key="4">
    <source>
        <dbReference type="Proteomes" id="UP000009235"/>
    </source>
</evidence>
<gene>
    <name evidence="3" type="ordered locus">AS9A_P20118</name>
</gene>
<name>F6ESP1_HOYSD</name>
<dbReference type="PANTHER" id="PTHR43581:SF4">
    <property type="entry name" value="ATP_GTP PHOSPHATASE"/>
    <property type="match status" value="1"/>
</dbReference>
<dbReference type="Pfam" id="PF13175">
    <property type="entry name" value="AAA_15"/>
    <property type="match status" value="2"/>
</dbReference>
<dbReference type="AlphaFoldDB" id="F6ESP1"/>
<dbReference type="InterPro" id="IPR034139">
    <property type="entry name" value="TOPRIM_OLD"/>
</dbReference>